<dbReference type="GO" id="GO:0009229">
    <property type="term" value="P:thiamine diphosphate biosynthetic process"/>
    <property type="evidence" value="ECO:0007669"/>
    <property type="project" value="UniProtKB-UniRule"/>
</dbReference>
<feature type="binding site" evidence="1">
    <location>
        <position position="38"/>
    </location>
    <ligand>
        <name>Mg(2+)</name>
        <dbReference type="ChEBI" id="CHEBI:18420"/>
        <label>1</label>
    </ligand>
</feature>
<sequence>MDDREIVKRISEIIGSDKTADDCAKIIVGDKILAVSTDMLHEKTDFPKGITDWQIGWMSAAVTISDIASTGAKPVSLLLAAGLDNPDRIEDIIRGADSACRKYGAEFSGGDVDSHSELTIVTTGIGITDSEHYVSRTGAKPGEIVCVCGNLGHAQAGLLGDMRYFKDLCEPQPKVFEGMRLSECKVSCMMDISDGLAISLFDLSDANNCGFEIDKNLVSLSDGIDFETAFYGGGDFGLLYTCQKSLFEENNLPGLKLGVVTEKKGVRISGKNAEKRGYSHTWN</sequence>
<keyword evidence="1" id="KW-0784">Thiamine biosynthesis</keyword>
<feature type="binding site" evidence="1">
    <location>
        <position position="38"/>
    </location>
    <ligand>
        <name>Mg(2+)</name>
        <dbReference type="ChEBI" id="CHEBI:18420"/>
        <label>2</label>
    </ligand>
</feature>
<dbReference type="GeneID" id="79948758"/>
<keyword evidence="1" id="KW-0460">Magnesium</keyword>
<accession>A0AAF0FQQ9</accession>
<evidence type="ECO:0000256" key="1">
    <source>
        <dbReference type="HAMAP-Rule" id="MF_02128"/>
    </source>
</evidence>
<dbReference type="InterPro" id="IPR036676">
    <property type="entry name" value="PurM-like_C_sf"/>
</dbReference>
<dbReference type="InterPro" id="IPR006283">
    <property type="entry name" value="ThiL-like"/>
</dbReference>
<keyword evidence="1 3" id="KW-0418">Kinase</keyword>
<comment type="pathway">
    <text evidence="1">Cofactor biosynthesis; thiamine diphosphate biosynthesis; thiamine diphosphate from thiamine phosphate: step 1/1.</text>
</comment>
<feature type="binding site" evidence="1">
    <location>
        <position position="37"/>
    </location>
    <ligand>
        <name>Mg(2+)</name>
        <dbReference type="ChEBI" id="CHEBI:18420"/>
        <label>1</label>
    </ligand>
</feature>
<dbReference type="PANTHER" id="PTHR30270">
    <property type="entry name" value="THIAMINE-MONOPHOSPHATE KINASE"/>
    <property type="match status" value="1"/>
</dbReference>
<feature type="binding site" evidence="1">
    <location>
        <position position="191"/>
    </location>
    <ligand>
        <name>Mg(2+)</name>
        <dbReference type="ChEBI" id="CHEBI:18420"/>
        <label>3</label>
    </ligand>
</feature>
<keyword evidence="1" id="KW-0067">ATP-binding</keyword>
<feature type="binding site" evidence="1">
    <location>
        <position position="66"/>
    </location>
    <ligand>
        <name>Mg(2+)</name>
        <dbReference type="ChEBI" id="CHEBI:18420"/>
        <label>2</label>
    </ligand>
</feature>
<dbReference type="SUPFAM" id="SSF55326">
    <property type="entry name" value="PurM N-terminal domain-like"/>
    <property type="match status" value="1"/>
</dbReference>
<dbReference type="RefSeq" id="WP_278099679.1">
    <property type="nucleotide sequence ID" value="NZ_CP091092.1"/>
</dbReference>
<feature type="binding site" evidence="1">
    <location>
        <position position="45"/>
    </location>
    <ligand>
        <name>substrate</name>
    </ligand>
</feature>
<feature type="binding site" evidence="1">
    <location>
        <position position="194"/>
    </location>
    <ligand>
        <name>Mg(2+)</name>
        <dbReference type="ChEBI" id="CHEBI:18420"/>
        <label>5</label>
    </ligand>
</feature>
<feature type="binding site" evidence="1">
    <location>
        <position position="278"/>
    </location>
    <ligand>
        <name>substrate</name>
    </ligand>
</feature>
<dbReference type="AlphaFoldDB" id="A0AAF0FQQ9"/>
<feature type="binding site" evidence="1">
    <location>
        <position position="36"/>
    </location>
    <ligand>
        <name>Mg(2+)</name>
        <dbReference type="ChEBI" id="CHEBI:18420"/>
        <label>4</label>
    </ligand>
</feature>
<evidence type="ECO:0000259" key="2">
    <source>
        <dbReference type="Pfam" id="PF00586"/>
    </source>
</evidence>
<feature type="binding site" evidence="1">
    <location>
        <position position="193"/>
    </location>
    <ligand>
        <name>ATP</name>
        <dbReference type="ChEBI" id="CHEBI:30616"/>
    </ligand>
</feature>
<dbReference type="GO" id="GO:0000287">
    <property type="term" value="F:magnesium ion binding"/>
    <property type="evidence" value="ECO:0007669"/>
    <property type="project" value="UniProtKB-UniRule"/>
</dbReference>
<dbReference type="EMBL" id="CP091092">
    <property type="protein sequence ID" value="WFN36842.1"/>
    <property type="molecule type" value="Genomic_DNA"/>
</dbReference>
<comment type="similarity">
    <text evidence="1">Belongs to the thiamine-monophosphate kinase family.</text>
</comment>
<dbReference type="InterPro" id="IPR016188">
    <property type="entry name" value="PurM-like_N"/>
</dbReference>
<dbReference type="Proteomes" id="UP001218895">
    <property type="component" value="Chromosome"/>
</dbReference>
<organism evidence="3 4">
    <name type="scientific">Methanomicrobium antiquum</name>
    <dbReference type="NCBI Taxonomy" id="487686"/>
    <lineage>
        <taxon>Archaea</taxon>
        <taxon>Methanobacteriati</taxon>
        <taxon>Methanobacteriota</taxon>
        <taxon>Stenosarchaea group</taxon>
        <taxon>Methanomicrobia</taxon>
        <taxon>Methanomicrobiales</taxon>
        <taxon>Methanomicrobiaceae</taxon>
        <taxon>Methanomicrobium</taxon>
    </lineage>
</organism>
<dbReference type="NCBIfam" id="TIGR01379">
    <property type="entry name" value="thiL"/>
    <property type="match status" value="1"/>
</dbReference>
<keyword evidence="1" id="KW-0479">Metal-binding</keyword>
<dbReference type="SUPFAM" id="SSF56042">
    <property type="entry name" value="PurM C-terminal domain-like"/>
    <property type="match status" value="1"/>
</dbReference>
<feature type="binding site" evidence="1">
    <location>
        <position position="136"/>
    </location>
    <ligand>
        <name>ATP</name>
        <dbReference type="ChEBI" id="CHEBI:30616"/>
    </ligand>
</feature>
<keyword evidence="1" id="KW-0547">Nucleotide-binding</keyword>
<dbReference type="PIRSF" id="PIRSF005303">
    <property type="entry name" value="Thiam_monoph_kin"/>
    <property type="match status" value="1"/>
</dbReference>
<reference evidence="3" key="1">
    <citation type="submission" date="2022-01" db="EMBL/GenBank/DDBJ databases">
        <title>Complete genome of Methanomicrobium antiquum DSM 21220.</title>
        <authorList>
            <person name="Chen S.-C."/>
            <person name="You Y.-T."/>
            <person name="Zhou Y.-Z."/>
            <person name="Lai M.-C."/>
        </authorList>
    </citation>
    <scope>NUCLEOTIDE SEQUENCE</scope>
    <source>
        <strain evidence="3">DSM 21220</strain>
    </source>
</reference>
<dbReference type="GO" id="GO:0009228">
    <property type="term" value="P:thiamine biosynthetic process"/>
    <property type="evidence" value="ECO:0007669"/>
    <property type="project" value="UniProtKB-KW"/>
</dbReference>
<feature type="domain" description="PurM-like N-terminal" evidence="2">
    <location>
        <begin position="21"/>
        <end position="127"/>
    </location>
</feature>
<dbReference type="HAMAP" id="MF_02128">
    <property type="entry name" value="TMP_kinase"/>
    <property type="match status" value="1"/>
</dbReference>
<gene>
    <name evidence="1 3" type="primary">thiL</name>
    <name evidence="3" type="ORF">L1994_00140</name>
</gene>
<dbReference type="Pfam" id="PF00586">
    <property type="entry name" value="AIRS"/>
    <property type="match status" value="1"/>
</dbReference>
<evidence type="ECO:0000313" key="3">
    <source>
        <dbReference type="EMBL" id="WFN36842.1"/>
    </source>
</evidence>
<dbReference type="Gene3D" id="3.30.1330.10">
    <property type="entry name" value="PurM-like, N-terminal domain"/>
    <property type="match status" value="1"/>
</dbReference>
<comment type="miscellaneous">
    <text evidence="1">Reaction mechanism of ThiL seems to utilize a direct, inline transfer of the gamma-phosphate of ATP to TMP rather than a phosphorylated enzyme intermediate.</text>
</comment>
<comment type="function">
    <text evidence="1">Catalyzes the ATP-dependent phosphorylation of thiamine-monophosphate (TMP) to form thiamine-pyrophosphate (TPP), the active form of vitamin B1.</text>
</comment>
<feature type="binding site" evidence="1">
    <location>
        <position position="22"/>
    </location>
    <ligand>
        <name>Mg(2+)</name>
        <dbReference type="ChEBI" id="CHEBI:18420"/>
        <label>3</label>
    </ligand>
</feature>
<dbReference type="KEGG" id="manq:L1994_00140"/>
<feature type="binding site" evidence="1">
    <location>
        <position position="22"/>
    </location>
    <ligand>
        <name>Mg(2+)</name>
        <dbReference type="ChEBI" id="CHEBI:18420"/>
        <label>4</label>
    </ligand>
</feature>
<feature type="binding site" evidence="1">
    <location>
        <begin position="110"/>
        <end position="111"/>
    </location>
    <ligand>
        <name>ATP</name>
        <dbReference type="ChEBI" id="CHEBI:30616"/>
    </ligand>
</feature>
<dbReference type="Gene3D" id="3.90.650.10">
    <property type="entry name" value="PurM-like C-terminal domain"/>
    <property type="match status" value="1"/>
</dbReference>
<dbReference type="EC" id="2.7.4.16" evidence="1"/>
<feature type="binding site" evidence="1">
    <location>
        <position position="66"/>
    </location>
    <ligand>
        <name>Mg(2+)</name>
        <dbReference type="ChEBI" id="CHEBI:18420"/>
        <label>3</label>
    </ligand>
</feature>
<protein>
    <recommendedName>
        <fullName evidence="1">Thiamine-monophosphate kinase</fullName>
        <shortName evidence="1">TMP kinase</shortName>
        <shortName evidence="1">Thiamine-phosphate kinase</shortName>
        <ecNumber evidence="1">2.7.4.16</ecNumber>
    </recommendedName>
</protein>
<dbReference type="GO" id="GO:0005524">
    <property type="term" value="F:ATP binding"/>
    <property type="evidence" value="ECO:0007669"/>
    <property type="project" value="UniProtKB-UniRule"/>
</dbReference>
<name>A0AAF0FQQ9_9EURY</name>
<dbReference type="InterPro" id="IPR036921">
    <property type="entry name" value="PurM-like_N_sf"/>
</dbReference>
<dbReference type="PANTHER" id="PTHR30270:SF3">
    <property type="entry name" value="THIAMINE-MONOPHOSPHATE KINASE"/>
    <property type="match status" value="1"/>
</dbReference>
<comment type="caution">
    <text evidence="1">Lacks conserved residue(s) required for the propagation of feature annotation.</text>
</comment>
<dbReference type="CDD" id="cd02194">
    <property type="entry name" value="ThiL"/>
    <property type="match status" value="1"/>
</dbReference>
<feature type="binding site" evidence="1">
    <location>
        <position position="111"/>
    </location>
    <ligand>
        <name>Mg(2+)</name>
        <dbReference type="ChEBI" id="CHEBI:18420"/>
        <label>1</label>
    </ligand>
</feature>
<keyword evidence="4" id="KW-1185">Reference proteome</keyword>
<dbReference type="GO" id="GO:0009030">
    <property type="term" value="F:thiamine-phosphate kinase activity"/>
    <property type="evidence" value="ECO:0007669"/>
    <property type="project" value="UniProtKB-UniRule"/>
</dbReference>
<comment type="catalytic activity">
    <reaction evidence="1">
        <text>thiamine phosphate + ATP = thiamine diphosphate + ADP</text>
        <dbReference type="Rhea" id="RHEA:15913"/>
        <dbReference type="ChEBI" id="CHEBI:30616"/>
        <dbReference type="ChEBI" id="CHEBI:37575"/>
        <dbReference type="ChEBI" id="CHEBI:58937"/>
        <dbReference type="ChEBI" id="CHEBI:456216"/>
        <dbReference type="EC" id="2.7.4.16"/>
    </reaction>
</comment>
<feature type="binding site" evidence="1">
    <location>
        <position position="66"/>
    </location>
    <ligand>
        <name>Mg(2+)</name>
        <dbReference type="ChEBI" id="CHEBI:18420"/>
        <label>4</label>
    </ligand>
</feature>
<proteinExistence type="inferred from homology"/>
<keyword evidence="1 3" id="KW-0808">Transferase</keyword>
<evidence type="ECO:0000313" key="4">
    <source>
        <dbReference type="Proteomes" id="UP001218895"/>
    </source>
</evidence>